<dbReference type="OrthoDB" id="9801109at2"/>
<dbReference type="EMBL" id="QICM01000003">
    <property type="protein sequence ID" value="PXV69377.1"/>
    <property type="molecule type" value="Genomic_DNA"/>
</dbReference>
<dbReference type="Proteomes" id="UP000199519">
    <property type="component" value="Unassembled WGS sequence"/>
</dbReference>
<evidence type="ECO:0000313" key="12">
    <source>
        <dbReference type="Proteomes" id="UP000199519"/>
    </source>
</evidence>
<evidence type="ECO:0000313" key="4">
    <source>
        <dbReference type="EMBL" id="SDC75472.1"/>
    </source>
</evidence>
<feature type="binding site" evidence="2">
    <location>
        <position position="40"/>
    </location>
    <ligand>
        <name>Fe cation</name>
        <dbReference type="ChEBI" id="CHEBI:24875"/>
        <label>1</label>
    </ligand>
</feature>
<evidence type="ECO:0000313" key="16">
    <source>
        <dbReference type="Proteomes" id="UP000324896"/>
    </source>
</evidence>
<reference evidence="8 15" key="4">
    <citation type="submission" date="2019-03" db="EMBL/GenBank/DDBJ databases">
        <title>Deep subsurface shale carbon reservoir microbial communities from Ohio and West Virginia, USA.</title>
        <authorList>
            <person name="Wrighton K."/>
        </authorList>
    </citation>
    <scope>NUCLEOTIDE SEQUENCE [LARGE SCALE GENOMIC DNA]</scope>
    <source>
        <strain evidence="8 15">UTICA-S4D12</strain>
    </source>
</reference>
<dbReference type="Proteomes" id="UP000295472">
    <property type="component" value="Unassembled WGS sequence"/>
</dbReference>
<dbReference type="Proteomes" id="UP000247389">
    <property type="component" value="Unassembled WGS sequence"/>
</dbReference>
<proteinExistence type="predicted"/>
<feature type="binding site" evidence="2">
    <location>
        <position position="39"/>
    </location>
    <ligand>
        <name>Fe cation</name>
        <dbReference type="ChEBI" id="CHEBI:24875"/>
        <label>1</label>
    </ligand>
</feature>
<evidence type="ECO:0000313" key="9">
    <source>
        <dbReference type="EMBL" id="TDX46851.1"/>
    </source>
</evidence>
<dbReference type="STRING" id="54121.SAMN04515653_10651"/>
<dbReference type="GeneID" id="57011791"/>
<sequence length="258" mass="28888">MNILFVGDIVGRAGRRAVRFFLEKLKKEHKLDFIIANGENSAGGFGMTKKVAEELYGYGIDFFTMGNHTWDNRDIFKFIDQDPNLIRPLNFPDNNPGRGWQTVEINNKKITVVNLIGQVYMGNNDSPYHKFIELYPKIKDSDIILVDFHAEATGEKMAFARAVDGMASAVIGTHTHVQTNDAQIFPEGTAYITDAGLTGAVDSILGMKPDKMVEKMKTSLPVSYEVGKGKVKIEAVLLKIDDQNNQMKQIMEIKKNNL</sequence>
<dbReference type="EMBL" id="FNBJ01000001">
    <property type="protein sequence ID" value="SDE73043.1"/>
    <property type="molecule type" value="Genomic_DNA"/>
</dbReference>
<feature type="binding site" evidence="2">
    <location>
        <position position="67"/>
    </location>
    <ligand>
        <name>Fe cation</name>
        <dbReference type="ChEBI" id="CHEBI:24875"/>
        <label>2</label>
    </ligand>
</feature>
<name>A0A1G6P5J3_9FIRM</name>
<dbReference type="GO" id="GO:0046872">
    <property type="term" value="F:metal ion binding"/>
    <property type="evidence" value="ECO:0007669"/>
    <property type="project" value="UniProtKB-KW"/>
</dbReference>
<feature type="binding site" evidence="2">
    <location>
        <position position="8"/>
    </location>
    <ligand>
        <name>Fe cation</name>
        <dbReference type="ChEBI" id="CHEBI:24875"/>
        <label>1</label>
    </ligand>
</feature>
<dbReference type="AlphaFoldDB" id="A0A1G6P5J3"/>
<gene>
    <name evidence="8" type="ORF">BY453_104132</name>
    <name evidence="9" type="ORF">C7954_10353</name>
    <name evidence="3" type="ORF">C8C78_10391</name>
    <name evidence="4" type="ORF">SAMN04488597_11339</name>
    <name evidence="5" type="ORF">SAMN04488598_101232</name>
    <name evidence="7" type="ORF">SAMN04515652_10159</name>
    <name evidence="6" type="ORF">SAMN04515654_10784</name>
</gene>
<evidence type="ECO:0000313" key="15">
    <source>
        <dbReference type="Proteomes" id="UP000295758"/>
    </source>
</evidence>
<dbReference type="Gene3D" id="3.60.21.10">
    <property type="match status" value="1"/>
</dbReference>
<dbReference type="Proteomes" id="UP000198945">
    <property type="component" value="Unassembled WGS sequence"/>
</dbReference>
<evidence type="ECO:0000313" key="10">
    <source>
        <dbReference type="Proteomes" id="UP000198612"/>
    </source>
</evidence>
<reference evidence="3 13" key="3">
    <citation type="submission" date="2018-04" db="EMBL/GenBank/DDBJ databases">
        <title>Subsurface microbial communities from deep shales in Ohio and West Virginia, USA.</title>
        <authorList>
            <person name="Wrighton K."/>
        </authorList>
    </citation>
    <scope>NUCLEOTIDE SEQUENCE [LARGE SCALE GENOMIC DNA]</scope>
    <source>
        <strain evidence="9 14">DSMZ 11287</strain>
        <strain evidence="3 13">MSL28</strain>
    </source>
</reference>
<evidence type="ECO:0000313" key="7">
    <source>
        <dbReference type="EMBL" id="SES61529.1"/>
    </source>
</evidence>
<evidence type="ECO:0000313" key="5">
    <source>
        <dbReference type="EMBL" id="SDE73043.1"/>
    </source>
</evidence>
<dbReference type="PANTHER" id="PTHR36303">
    <property type="entry name" value="2',3'-CYCLIC-NUCLEOTIDE 2'-PHOSPHODIESTERASE"/>
    <property type="match status" value="1"/>
</dbReference>
<evidence type="ECO:0000256" key="2">
    <source>
        <dbReference type="PIRSR" id="PIRSR004789-51"/>
    </source>
</evidence>
<dbReference type="Proteomes" id="UP000295758">
    <property type="component" value="Unassembled WGS sequence"/>
</dbReference>
<dbReference type="CDD" id="cd07382">
    <property type="entry name" value="MPP_DR1281"/>
    <property type="match status" value="1"/>
</dbReference>
<protein>
    <recommendedName>
        <fullName evidence="17">Metallophosphoesterase</fullName>
    </recommendedName>
</protein>
<keyword evidence="12" id="KW-1185">Reference proteome</keyword>
<evidence type="ECO:0000256" key="1">
    <source>
        <dbReference type="PIRSR" id="PIRSR004789-50"/>
    </source>
</evidence>
<evidence type="ECO:0000313" key="6">
    <source>
        <dbReference type="EMBL" id="SDI49678.1"/>
    </source>
</evidence>
<dbReference type="NCBIfam" id="TIGR00282">
    <property type="entry name" value="TIGR00282 family metallophosphoesterase"/>
    <property type="match status" value="1"/>
</dbReference>
<dbReference type="EMBL" id="SOAA01000004">
    <property type="protein sequence ID" value="TDS33739.1"/>
    <property type="molecule type" value="Genomic_DNA"/>
</dbReference>
<evidence type="ECO:0000313" key="8">
    <source>
        <dbReference type="EMBL" id="TDS33739.1"/>
    </source>
</evidence>
<dbReference type="Proteomes" id="UP000198612">
    <property type="component" value="Unassembled WGS sequence"/>
</dbReference>
<feature type="binding site" evidence="2">
    <location>
        <position position="176"/>
    </location>
    <ligand>
        <name>Fe cation</name>
        <dbReference type="ChEBI" id="CHEBI:24875"/>
        <label>1</label>
    </ligand>
</feature>
<reference evidence="10 12" key="2">
    <citation type="submission" date="2016-10" db="EMBL/GenBank/DDBJ databases">
        <authorList>
            <person name="Varghese N."/>
            <person name="Submissions S."/>
        </authorList>
    </citation>
    <scope>NUCLEOTIDE SEQUENCE [LARGE SCALE GENOMIC DNA]</scope>
    <source>
        <strain evidence="4 16">WG10</strain>
        <strain evidence="5 12">WG2</strain>
        <strain evidence="7 10">WG5</strain>
    </source>
</reference>
<dbReference type="RefSeq" id="WP_073155450.1">
    <property type="nucleotide sequence ID" value="NZ_FMYT01000013.1"/>
</dbReference>
<feature type="active site" description="Proton donor" evidence="1">
    <location>
        <position position="68"/>
    </location>
</feature>
<dbReference type="EMBL" id="SOEF01000003">
    <property type="protein sequence ID" value="TDX46851.1"/>
    <property type="molecule type" value="Genomic_DNA"/>
</dbReference>
<reference evidence="6 11" key="1">
    <citation type="submission" date="2016-10" db="EMBL/GenBank/DDBJ databases">
        <authorList>
            <person name="de Groot N.N."/>
        </authorList>
    </citation>
    <scope>NUCLEOTIDE SEQUENCE [LARGE SCALE GENOMIC DNA]</scope>
    <source>
        <strain evidence="6 11">WG7</strain>
    </source>
</reference>
<dbReference type="InterPro" id="IPR005235">
    <property type="entry name" value="YmdB-like"/>
</dbReference>
<evidence type="ECO:0000313" key="11">
    <source>
        <dbReference type="Proteomes" id="UP000198945"/>
    </source>
</evidence>
<feature type="binding site" evidence="2">
    <location>
        <position position="39"/>
    </location>
    <ligand>
        <name>Fe cation</name>
        <dbReference type="ChEBI" id="CHEBI:24875"/>
        <label>2</label>
    </ligand>
</feature>
<dbReference type="SUPFAM" id="SSF56300">
    <property type="entry name" value="Metallo-dependent phosphatases"/>
    <property type="match status" value="1"/>
</dbReference>
<evidence type="ECO:0000313" key="13">
    <source>
        <dbReference type="Proteomes" id="UP000247389"/>
    </source>
</evidence>
<dbReference type="EMBL" id="FOHG01000001">
    <property type="protein sequence ID" value="SES61529.1"/>
    <property type="molecule type" value="Genomic_DNA"/>
</dbReference>
<evidence type="ECO:0000313" key="14">
    <source>
        <dbReference type="Proteomes" id="UP000295472"/>
    </source>
</evidence>
<feature type="binding site" evidence="2">
    <location>
        <position position="174"/>
    </location>
    <ligand>
        <name>Fe cation</name>
        <dbReference type="ChEBI" id="CHEBI:24875"/>
        <label>2</label>
    </ligand>
</feature>
<dbReference type="EMBL" id="FMYT01000013">
    <property type="protein sequence ID" value="SDC75472.1"/>
    <property type="molecule type" value="Genomic_DNA"/>
</dbReference>
<dbReference type="Proteomes" id="UP000324896">
    <property type="component" value="Unassembled WGS sequence"/>
</dbReference>
<dbReference type="PIRSF" id="PIRSF004789">
    <property type="entry name" value="DR1281"/>
    <property type="match status" value="1"/>
</dbReference>
<dbReference type="EMBL" id="FNEH01000007">
    <property type="protein sequence ID" value="SDI49678.1"/>
    <property type="molecule type" value="Genomic_DNA"/>
</dbReference>
<dbReference type="InterPro" id="IPR029052">
    <property type="entry name" value="Metallo-depent_PP-like"/>
</dbReference>
<dbReference type="PANTHER" id="PTHR36303:SF1">
    <property type="entry name" value="2',3'-CYCLIC-NUCLEOTIDE 2'-PHOSPHODIESTERASE"/>
    <property type="match status" value="1"/>
</dbReference>
<keyword evidence="2" id="KW-0479">Metal-binding</keyword>
<dbReference type="GO" id="GO:0004113">
    <property type="term" value="F:2',3'-cyclic-nucleotide 3'-phosphodiesterase activity"/>
    <property type="evidence" value="ECO:0007669"/>
    <property type="project" value="TreeGrafter"/>
</dbReference>
<evidence type="ECO:0000313" key="3">
    <source>
        <dbReference type="EMBL" id="PXV69377.1"/>
    </source>
</evidence>
<dbReference type="Pfam" id="PF13277">
    <property type="entry name" value="YmdB"/>
    <property type="match status" value="1"/>
</dbReference>
<accession>A0A1G6P5J3</accession>
<feature type="binding site" evidence="2">
    <location>
        <position position="149"/>
    </location>
    <ligand>
        <name>Fe cation</name>
        <dbReference type="ChEBI" id="CHEBI:24875"/>
        <label>2</label>
    </ligand>
</feature>
<organism evidence="4 16">
    <name type="scientific">Halanaerobium congolense</name>
    <dbReference type="NCBI Taxonomy" id="54121"/>
    <lineage>
        <taxon>Bacteria</taxon>
        <taxon>Bacillati</taxon>
        <taxon>Bacillota</taxon>
        <taxon>Clostridia</taxon>
        <taxon>Halanaerobiales</taxon>
        <taxon>Halanaerobiaceae</taxon>
        <taxon>Halanaerobium</taxon>
    </lineage>
</organism>
<evidence type="ECO:0008006" key="17">
    <source>
        <dbReference type="Google" id="ProtNLM"/>
    </source>
</evidence>